<dbReference type="RefSeq" id="WP_087459525.1">
    <property type="nucleotide sequence ID" value="NZ_CP021425.1"/>
</dbReference>
<keyword evidence="4" id="KW-0804">Transcription</keyword>
<dbReference type="Gene3D" id="1.10.10.10">
    <property type="entry name" value="Winged helix-like DNA-binding domain superfamily/Winged helix DNA-binding domain"/>
    <property type="match status" value="1"/>
</dbReference>
<keyword evidence="2" id="KW-0805">Transcription regulation</keyword>
<protein>
    <submittedName>
        <fullName evidence="6">Transcriptional regulator</fullName>
    </submittedName>
</protein>
<dbReference type="OrthoDB" id="570111at2"/>
<dbReference type="GO" id="GO:0006351">
    <property type="term" value="P:DNA-templated transcription"/>
    <property type="evidence" value="ECO:0007669"/>
    <property type="project" value="TreeGrafter"/>
</dbReference>
<evidence type="ECO:0000256" key="4">
    <source>
        <dbReference type="ARBA" id="ARBA00023163"/>
    </source>
</evidence>
<dbReference type="InterPro" id="IPR036390">
    <property type="entry name" value="WH_DNA-bd_sf"/>
</dbReference>
<sequence>MDWNGLKTFLAIVETGSLAGAARKLGVNHSTVYRRLQALESVIEARLLEVQGNQYQITPIGEELAALGDSIAHRFSDIERLLIGKELQPRGHVRITAPFNLAYHYIPDALTSFRQQYPEITIEVLSTNQEINMNSRIADIAVRATPNPPEHLIGRKVASLPWSIYASPTYLESAPELSSLADLSAHNLIGGSGSMLNLPAFSWLEQHHPERITTRCDELTAMSYFAESGHGIALLPADQQRPGIVKCCKFDPAPASDIWLLTHPDLRKTARIRLVMNCLKQYFEEIGDSPTP</sequence>
<dbReference type="PANTHER" id="PTHR30537:SF3">
    <property type="entry name" value="TRANSCRIPTIONAL REGULATORY PROTEIN"/>
    <property type="match status" value="1"/>
</dbReference>
<evidence type="ECO:0000259" key="5">
    <source>
        <dbReference type="PROSITE" id="PS50931"/>
    </source>
</evidence>
<feature type="domain" description="HTH lysR-type" evidence="5">
    <location>
        <begin position="1"/>
        <end position="58"/>
    </location>
</feature>
<dbReference type="SUPFAM" id="SSF53850">
    <property type="entry name" value="Periplasmic binding protein-like II"/>
    <property type="match status" value="1"/>
</dbReference>
<dbReference type="InterPro" id="IPR000847">
    <property type="entry name" value="LysR_HTH_N"/>
</dbReference>
<dbReference type="PROSITE" id="PS50931">
    <property type="entry name" value="HTH_LYSR"/>
    <property type="match status" value="1"/>
</dbReference>
<accession>A0A1Y0I1G6</accession>
<dbReference type="Proteomes" id="UP000196027">
    <property type="component" value="Chromosome"/>
</dbReference>
<evidence type="ECO:0000256" key="2">
    <source>
        <dbReference type="ARBA" id="ARBA00023015"/>
    </source>
</evidence>
<name>A0A1Y0I1G6_9GAMM</name>
<evidence type="ECO:0000313" key="6">
    <source>
        <dbReference type="EMBL" id="ARU54308.1"/>
    </source>
</evidence>
<organism evidence="6 7">
    <name type="scientific">Oleiphilus messinensis</name>
    <dbReference type="NCBI Taxonomy" id="141451"/>
    <lineage>
        <taxon>Bacteria</taxon>
        <taxon>Pseudomonadati</taxon>
        <taxon>Pseudomonadota</taxon>
        <taxon>Gammaproteobacteria</taxon>
        <taxon>Oceanospirillales</taxon>
        <taxon>Oleiphilaceae</taxon>
        <taxon>Oleiphilus</taxon>
    </lineage>
</organism>
<dbReference type="InterPro" id="IPR005119">
    <property type="entry name" value="LysR_subst-bd"/>
</dbReference>
<comment type="similarity">
    <text evidence="1">Belongs to the LysR transcriptional regulatory family.</text>
</comment>
<reference evidence="6 7" key="1">
    <citation type="submission" date="2017-05" db="EMBL/GenBank/DDBJ databases">
        <title>Genomic insights into alkan degradation activity of Oleiphilus messinensis.</title>
        <authorList>
            <person name="Kozyavkin S.A."/>
            <person name="Slesarev A.I."/>
            <person name="Golyshin P.N."/>
            <person name="Korzhenkov A."/>
            <person name="Golyshina O.N."/>
            <person name="Toshchakov S.V."/>
        </authorList>
    </citation>
    <scope>NUCLEOTIDE SEQUENCE [LARGE SCALE GENOMIC DNA]</scope>
    <source>
        <strain evidence="6 7">ME102</strain>
    </source>
</reference>
<gene>
    <name evidence="6" type="ORF">OLMES_0201</name>
</gene>
<dbReference type="InterPro" id="IPR058163">
    <property type="entry name" value="LysR-type_TF_proteobact-type"/>
</dbReference>
<dbReference type="KEGG" id="ome:OLMES_0201"/>
<dbReference type="SUPFAM" id="SSF46785">
    <property type="entry name" value="Winged helix' DNA-binding domain"/>
    <property type="match status" value="1"/>
</dbReference>
<dbReference type="GO" id="GO:0003700">
    <property type="term" value="F:DNA-binding transcription factor activity"/>
    <property type="evidence" value="ECO:0007669"/>
    <property type="project" value="InterPro"/>
</dbReference>
<dbReference type="AlphaFoldDB" id="A0A1Y0I1G6"/>
<dbReference type="Pfam" id="PF03466">
    <property type="entry name" value="LysR_substrate"/>
    <property type="match status" value="1"/>
</dbReference>
<dbReference type="InterPro" id="IPR036388">
    <property type="entry name" value="WH-like_DNA-bd_sf"/>
</dbReference>
<evidence type="ECO:0000256" key="1">
    <source>
        <dbReference type="ARBA" id="ARBA00009437"/>
    </source>
</evidence>
<keyword evidence="3" id="KW-0238">DNA-binding</keyword>
<dbReference type="Gene3D" id="3.40.190.290">
    <property type="match status" value="1"/>
</dbReference>
<keyword evidence="7" id="KW-1185">Reference proteome</keyword>
<dbReference type="GO" id="GO:0043565">
    <property type="term" value="F:sequence-specific DNA binding"/>
    <property type="evidence" value="ECO:0007669"/>
    <property type="project" value="TreeGrafter"/>
</dbReference>
<dbReference type="Pfam" id="PF00126">
    <property type="entry name" value="HTH_1"/>
    <property type="match status" value="1"/>
</dbReference>
<evidence type="ECO:0000313" key="7">
    <source>
        <dbReference type="Proteomes" id="UP000196027"/>
    </source>
</evidence>
<evidence type="ECO:0000256" key="3">
    <source>
        <dbReference type="ARBA" id="ARBA00023125"/>
    </source>
</evidence>
<proteinExistence type="inferred from homology"/>
<dbReference type="PANTHER" id="PTHR30537">
    <property type="entry name" value="HTH-TYPE TRANSCRIPTIONAL REGULATOR"/>
    <property type="match status" value="1"/>
</dbReference>
<dbReference type="EMBL" id="CP021425">
    <property type="protein sequence ID" value="ARU54308.1"/>
    <property type="molecule type" value="Genomic_DNA"/>
</dbReference>